<evidence type="ECO:0000313" key="5">
    <source>
        <dbReference type="EMBL" id="KIO32646.1"/>
    </source>
</evidence>
<dbReference type="HOGENOM" id="CLU_003808_1_0_1"/>
<evidence type="ECO:0000256" key="3">
    <source>
        <dbReference type="ARBA" id="ARBA00023212"/>
    </source>
</evidence>
<gene>
    <name evidence="5" type="ORF">M407DRAFT_18406</name>
</gene>
<evidence type="ECO:0000256" key="4">
    <source>
        <dbReference type="SAM" id="MobiDB-lite"/>
    </source>
</evidence>
<dbReference type="Pfam" id="PF13516">
    <property type="entry name" value="LRR_6"/>
    <property type="match status" value="4"/>
</dbReference>
<dbReference type="PANTHER" id="PTHR24107">
    <property type="entry name" value="YNEIN REGULATORY COMPLEX SUBUNIT 5"/>
    <property type="match status" value="1"/>
</dbReference>
<evidence type="ECO:0000313" key="6">
    <source>
        <dbReference type="Proteomes" id="UP000054248"/>
    </source>
</evidence>
<feature type="region of interest" description="Disordered" evidence="4">
    <location>
        <begin position="308"/>
        <end position="333"/>
    </location>
</feature>
<reference evidence="5 6" key="1">
    <citation type="submission" date="2014-04" db="EMBL/GenBank/DDBJ databases">
        <authorList>
            <consortium name="DOE Joint Genome Institute"/>
            <person name="Kuo A."/>
            <person name="Girlanda M."/>
            <person name="Perotto S."/>
            <person name="Kohler A."/>
            <person name="Nagy L.G."/>
            <person name="Floudas D."/>
            <person name="Copeland A."/>
            <person name="Barry K.W."/>
            <person name="Cichocki N."/>
            <person name="Veneault-Fourrey C."/>
            <person name="LaButti K."/>
            <person name="Lindquist E.A."/>
            <person name="Lipzen A."/>
            <person name="Lundell T."/>
            <person name="Morin E."/>
            <person name="Murat C."/>
            <person name="Sun H."/>
            <person name="Tunlid A."/>
            <person name="Henrissat B."/>
            <person name="Grigoriev I.V."/>
            <person name="Hibbett D.S."/>
            <person name="Martin F."/>
            <person name="Nordberg H.P."/>
            <person name="Cantor M.N."/>
            <person name="Hua S.X."/>
        </authorList>
    </citation>
    <scope>NUCLEOTIDE SEQUENCE [LARGE SCALE GENOMIC DNA]</scope>
    <source>
        <strain evidence="5 6">MUT 4182</strain>
    </source>
</reference>
<name>A0A0C3QTS1_9AGAM</name>
<evidence type="ECO:0000256" key="1">
    <source>
        <dbReference type="ARBA" id="ARBA00004245"/>
    </source>
</evidence>
<dbReference type="AlphaFoldDB" id="A0A0C3QTS1"/>
<dbReference type="OrthoDB" id="120976at2759"/>
<feature type="compositionally biased region" description="Pro residues" evidence="4">
    <location>
        <begin position="24"/>
        <end position="54"/>
    </location>
</feature>
<dbReference type="Gene3D" id="3.80.10.10">
    <property type="entry name" value="Ribonuclease Inhibitor"/>
    <property type="match status" value="3"/>
</dbReference>
<dbReference type="EMBL" id="KN822953">
    <property type="protein sequence ID" value="KIO32646.1"/>
    <property type="molecule type" value="Genomic_DNA"/>
</dbReference>
<feature type="compositionally biased region" description="Polar residues" evidence="4">
    <location>
        <begin position="568"/>
        <end position="580"/>
    </location>
</feature>
<dbReference type="STRING" id="1051891.A0A0C3QTS1"/>
<dbReference type="SMART" id="SM00368">
    <property type="entry name" value="LRR_RI"/>
    <property type="match status" value="6"/>
</dbReference>
<feature type="compositionally biased region" description="Basic and acidic residues" evidence="4">
    <location>
        <begin position="1085"/>
        <end position="1105"/>
    </location>
</feature>
<dbReference type="GO" id="GO:0005856">
    <property type="term" value="C:cytoskeleton"/>
    <property type="evidence" value="ECO:0007669"/>
    <property type="project" value="UniProtKB-SubCell"/>
</dbReference>
<dbReference type="PANTHER" id="PTHR24107:SF2">
    <property type="entry name" value="NLR FAMILY CARD DOMAIN CONTAINING 3"/>
    <property type="match status" value="1"/>
</dbReference>
<comment type="subcellular location">
    <subcellularLocation>
        <location evidence="1">Cytoplasm</location>
        <location evidence="1">Cytoskeleton</location>
    </subcellularLocation>
</comment>
<feature type="region of interest" description="Disordered" evidence="4">
    <location>
        <begin position="983"/>
        <end position="1133"/>
    </location>
</feature>
<reference evidence="6" key="2">
    <citation type="submission" date="2015-01" db="EMBL/GenBank/DDBJ databases">
        <title>Evolutionary Origins and Diversification of the Mycorrhizal Mutualists.</title>
        <authorList>
            <consortium name="DOE Joint Genome Institute"/>
            <consortium name="Mycorrhizal Genomics Consortium"/>
            <person name="Kohler A."/>
            <person name="Kuo A."/>
            <person name="Nagy L.G."/>
            <person name="Floudas D."/>
            <person name="Copeland A."/>
            <person name="Barry K.W."/>
            <person name="Cichocki N."/>
            <person name="Veneault-Fourrey C."/>
            <person name="LaButti K."/>
            <person name="Lindquist E.A."/>
            <person name="Lipzen A."/>
            <person name="Lundell T."/>
            <person name="Morin E."/>
            <person name="Murat C."/>
            <person name="Riley R."/>
            <person name="Ohm R."/>
            <person name="Sun H."/>
            <person name="Tunlid A."/>
            <person name="Henrissat B."/>
            <person name="Grigoriev I.V."/>
            <person name="Hibbett D.S."/>
            <person name="Martin F."/>
        </authorList>
    </citation>
    <scope>NUCLEOTIDE SEQUENCE [LARGE SCALE GENOMIC DNA]</scope>
    <source>
        <strain evidence="6">MUT 4182</strain>
    </source>
</reference>
<dbReference type="InterPro" id="IPR001611">
    <property type="entry name" value="Leu-rich_rpt"/>
</dbReference>
<protein>
    <recommendedName>
        <fullName evidence="7">GAT domain-containing protein</fullName>
    </recommendedName>
</protein>
<feature type="region of interest" description="Disordered" evidence="4">
    <location>
        <begin position="366"/>
        <end position="393"/>
    </location>
</feature>
<proteinExistence type="predicted"/>
<sequence length="1133" mass="121634">MAEPAVAPSPARPSTGSPKAGPSTLPPLFVPPKPLPPKTPPKPILKKPPPPPQPFFSFTKSVLSISSKFLPQQGGPSAGTSRGIPPAPSNGSAPPNGKTPEPPVDPSPLKRAHFIIPHQQTTYPISSQAPPSTPGLQDSIKDIEEREAERRIRDSNDSNWSLERVEDFYKECCRQREEALMASIIRAIQNAGPVAPRTLDLTGIKLTPFSAATLADALSMEWGLRRLVLKDCDLDELSLKPILHALLIPQTLPYLSLAGNKRLKPPAYKLIGIFAVKANALQFLDLSGTPVEKRSVEYIIGALESAPPSLPKSSADASPSFTPISPSTPLMSEGGSTSYFSSTAGWRSVDGLPASGFSTPAGLGVSLNGHNSPRPNGAGTPLNISPNPSFSNLPLSPTDGPASPRMYRPATLPPKIPKAKLISLRLDECGVRGGALEVLAHAVRPSCLVNLSLRSNRIGPTGAVAVALMMKDYPDSMPVSGSPGLLPPGSPQPNQMTFGSSLGLETPPSPRPSPFASLSNAPPKPPPRHPLLQQQATAPNPAPGAPVQPTYTPYIPRARRNMVPAPQPQNIPLITSSKTGGVTMRHNPPPATPGSPFNRAANLSGRPGASDPHQQRATLPPKVDGHSAALLDKVRSLDNLPRLGSLQTLDLRGNDLRTGVTYIAQVLKRNRTLKVLNLSDNRVDVSGLVSIAEALKYNSTLETLDMSRNPCCGPGLEGITSIRTAFTINTSLKRLFLSNTNLTSSGAIALAEFLPEARHLLHLDLTANPLDIAGVMALSVGLKMNETIRCLDVNVPPNDPEYARLSREILKCCVRNTERAAGEVGRFEHGGSSLGNGDALGLGLGFGPSGARGGVWGLIEKSELAKVVKEEAEKERLSQEQRQLGTLGGKEKYDVWKKTPPEVIRAAKECSEDLQLLLGGILPADNGRKERLVERAQALASVIAEMVQVEADTDTLQELLSLNDELLGFVKRIKTATESSLTLDMPNEVDPSELLSPTKIDRKGKGRATPQDEEPPEAPFSFRPKEEDRLLEEEEEGKDGHPSPVERSRKWVEEEGEVFRKGQVLLGPEEMGEVEEGDGAQVSGEELRVELLEAQVERPRPRLVEPDYEGSEDVITSPRREGSEERRNPLSPR</sequence>
<feature type="region of interest" description="Disordered" evidence="4">
    <location>
        <begin position="1"/>
        <end position="109"/>
    </location>
</feature>
<feature type="compositionally biased region" description="Basic and acidic residues" evidence="4">
    <location>
        <begin position="1118"/>
        <end position="1133"/>
    </location>
</feature>
<keyword evidence="3" id="KW-0206">Cytoskeleton</keyword>
<feature type="compositionally biased region" description="Polar residues" evidence="4">
    <location>
        <begin position="62"/>
        <end position="80"/>
    </location>
</feature>
<evidence type="ECO:0000256" key="2">
    <source>
        <dbReference type="ARBA" id="ARBA00022490"/>
    </source>
</evidence>
<feature type="compositionally biased region" description="Low complexity" evidence="4">
    <location>
        <begin position="381"/>
        <end position="393"/>
    </location>
</feature>
<feature type="compositionally biased region" description="Low complexity" evidence="4">
    <location>
        <begin position="318"/>
        <end position="329"/>
    </location>
</feature>
<organism evidence="5 6">
    <name type="scientific">Tulasnella calospora MUT 4182</name>
    <dbReference type="NCBI Taxonomy" id="1051891"/>
    <lineage>
        <taxon>Eukaryota</taxon>
        <taxon>Fungi</taxon>
        <taxon>Dikarya</taxon>
        <taxon>Basidiomycota</taxon>
        <taxon>Agaricomycotina</taxon>
        <taxon>Agaricomycetes</taxon>
        <taxon>Cantharellales</taxon>
        <taxon>Tulasnellaceae</taxon>
        <taxon>Tulasnella</taxon>
    </lineage>
</organism>
<dbReference type="SUPFAM" id="SSF52047">
    <property type="entry name" value="RNI-like"/>
    <property type="match status" value="1"/>
</dbReference>
<feature type="compositionally biased region" description="Basic and acidic residues" evidence="4">
    <location>
        <begin position="1038"/>
        <end position="1060"/>
    </location>
</feature>
<keyword evidence="6" id="KW-1185">Reference proteome</keyword>
<dbReference type="Proteomes" id="UP000054248">
    <property type="component" value="Unassembled WGS sequence"/>
</dbReference>
<evidence type="ECO:0008006" key="7">
    <source>
        <dbReference type="Google" id="ProtNLM"/>
    </source>
</evidence>
<dbReference type="InterPro" id="IPR052410">
    <property type="entry name" value="DRC5"/>
</dbReference>
<keyword evidence="2" id="KW-0963">Cytoplasm</keyword>
<accession>A0A0C3QTS1</accession>
<feature type="region of interest" description="Disordered" evidence="4">
    <location>
        <begin position="479"/>
        <end position="621"/>
    </location>
</feature>
<dbReference type="InterPro" id="IPR032675">
    <property type="entry name" value="LRR_dom_sf"/>
</dbReference>